<dbReference type="Proteomes" id="UP001381693">
    <property type="component" value="Unassembled WGS sequence"/>
</dbReference>
<feature type="domain" description="Rab3-GAP regulatory subunit N-terminal" evidence="2">
    <location>
        <begin position="41"/>
        <end position="146"/>
    </location>
</feature>
<comment type="caution">
    <text evidence="3">The sequence shown here is derived from an EMBL/GenBank/DDBJ whole genome shotgun (WGS) entry which is preliminary data.</text>
</comment>
<dbReference type="PANTHER" id="PTHR12472">
    <property type="entry name" value="RAB3-GAP REGULATORY DOMAIN"/>
    <property type="match status" value="1"/>
</dbReference>
<dbReference type="InterPro" id="IPR026059">
    <property type="entry name" value="Rab3GAP2"/>
</dbReference>
<evidence type="ECO:0000313" key="3">
    <source>
        <dbReference type="EMBL" id="KAK7069153.1"/>
    </source>
</evidence>
<name>A0AAN8WVD9_HALRR</name>
<keyword evidence="4" id="KW-1185">Reference proteome</keyword>
<evidence type="ECO:0000313" key="4">
    <source>
        <dbReference type="Proteomes" id="UP001381693"/>
    </source>
</evidence>
<reference evidence="3 4" key="1">
    <citation type="submission" date="2023-11" db="EMBL/GenBank/DDBJ databases">
        <title>Halocaridina rubra genome assembly.</title>
        <authorList>
            <person name="Smith C."/>
        </authorList>
    </citation>
    <scope>NUCLEOTIDE SEQUENCE [LARGE SCALE GENOMIC DNA]</scope>
    <source>
        <strain evidence="3">EP-1</strain>
        <tissue evidence="3">Whole</tissue>
    </source>
</reference>
<dbReference type="EMBL" id="JAXCGZ010017012">
    <property type="protein sequence ID" value="KAK7069153.1"/>
    <property type="molecule type" value="Genomic_DNA"/>
</dbReference>
<organism evidence="3 4">
    <name type="scientific">Halocaridina rubra</name>
    <name type="common">Hawaiian red shrimp</name>
    <dbReference type="NCBI Taxonomy" id="373956"/>
    <lineage>
        <taxon>Eukaryota</taxon>
        <taxon>Metazoa</taxon>
        <taxon>Ecdysozoa</taxon>
        <taxon>Arthropoda</taxon>
        <taxon>Crustacea</taxon>
        <taxon>Multicrustacea</taxon>
        <taxon>Malacostraca</taxon>
        <taxon>Eumalacostraca</taxon>
        <taxon>Eucarida</taxon>
        <taxon>Decapoda</taxon>
        <taxon>Pleocyemata</taxon>
        <taxon>Caridea</taxon>
        <taxon>Atyoidea</taxon>
        <taxon>Atyidae</taxon>
        <taxon>Halocaridina</taxon>
    </lineage>
</organism>
<sequence length="179" mass="19762">MDWNEDWGDWEDADKGRMDFQSQGEDSDISSRSSPTVETSWLTESIIAASPTSDLMAVGYKNRLVILTYRWESFGDEVGKMRLVNTWRGTVGFSPSDEIRAILCLPLVSQKQSSAGGPDWTCVIVGFSSGYVAMYTELSTKLITPQCRGVAATPKRKNVVPPVLISNWLLNHSSTFSAA</sequence>
<feature type="compositionally biased region" description="Acidic residues" evidence="1">
    <location>
        <begin position="1"/>
        <end position="12"/>
    </location>
</feature>
<proteinExistence type="predicted"/>
<feature type="compositionally biased region" description="Polar residues" evidence="1">
    <location>
        <begin position="20"/>
        <end position="35"/>
    </location>
</feature>
<evidence type="ECO:0000256" key="1">
    <source>
        <dbReference type="SAM" id="MobiDB-lite"/>
    </source>
</evidence>
<protein>
    <submittedName>
        <fullName evidence="3">Rab3 GTPase-activating protein non-catalytic subunit</fullName>
    </submittedName>
</protein>
<dbReference type="InterPro" id="IPR032839">
    <property type="entry name" value="RAB3GAP_N"/>
</dbReference>
<evidence type="ECO:0000259" key="2">
    <source>
        <dbReference type="Pfam" id="PF14655"/>
    </source>
</evidence>
<dbReference type="PANTHER" id="PTHR12472:SF0">
    <property type="entry name" value="RAB3 GTPASE-ACTIVATING PROTEIN NON-CATALYTIC SUBUNIT"/>
    <property type="match status" value="1"/>
</dbReference>
<dbReference type="Pfam" id="PF14655">
    <property type="entry name" value="RAB3GAP2_N"/>
    <property type="match status" value="1"/>
</dbReference>
<feature type="region of interest" description="Disordered" evidence="1">
    <location>
        <begin position="1"/>
        <end position="35"/>
    </location>
</feature>
<gene>
    <name evidence="3" type="primary">RAB3GAP2_1</name>
    <name evidence="3" type="ORF">SK128_011177</name>
</gene>
<dbReference type="AlphaFoldDB" id="A0AAN8WVD9"/>
<accession>A0AAN8WVD9</accession>